<dbReference type="EMBL" id="AOIE01000076">
    <property type="protein sequence ID" value="ELY73720.1"/>
    <property type="molecule type" value="Genomic_DNA"/>
</dbReference>
<accession>L9YHV5</accession>
<evidence type="ECO:0000313" key="3">
    <source>
        <dbReference type="Proteomes" id="UP000011593"/>
    </source>
</evidence>
<protein>
    <submittedName>
        <fullName evidence="2">Uncharacterized protein</fullName>
    </submittedName>
</protein>
<comment type="caution">
    <text evidence="2">The sequence shown here is derived from an EMBL/GenBank/DDBJ whole genome shotgun (WGS) entry which is preliminary data.</text>
</comment>
<gene>
    <name evidence="2" type="ORF">C488_12998</name>
</gene>
<evidence type="ECO:0000256" key="1">
    <source>
        <dbReference type="SAM" id="Phobius"/>
    </source>
</evidence>
<name>L9YHV5_NATP1</name>
<keyword evidence="1" id="KW-0812">Transmembrane</keyword>
<keyword evidence="3" id="KW-1185">Reference proteome</keyword>
<evidence type="ECO:0000313" key="2">
    <source>
        <dbReference type="EMBL" id="ELY73720.1"/>
    </source>
</evidence>
<dbReference type="PATRIC" id="fig|797303.5.peg.2623"/>
<organism evidence="2 3">
    <name type="scientific">Natrinema pellirubrum (strain DSM 15624 / CIP 106293 / JCM 10476 / NCIMB 786 / 157)</name>
    <dbReference type="NCBI Taxonomy" id="797303"/>
    <lineage>
        <taxon>Archaea</taxon>
        <taxon>Methanobacteriati</taxon>
        <taxon>Methanobacteriota</taxon>
        <taxon>Stenosarchaea group</taxon>
        <taxon>Halobacteria</taxon>
        <taxon>Halobacteriales</taxon>
        <taxon>Natrialbaceae</taxon>
        <taxon>Natrinema</taxon>
    </lineage>
</organism>
<reference evidence="2 3" key="1">
    <citation type="journal article" date="2014" name="PLoS Genet.">
        <title>Phylogenetically driven sequencing of extremely halophilic archaea reveals strategies for static and dynamic osmo-response.</title>
        <authorList>
            <person name="Becker E.A."/>
            <person name="Seitzer P.M."/>
            <person name="Tritt A."/>
            <person name="Larsen D."/>
            <person name="Krusor M."/>
            <person name="Yao A.I."/>
            <person name="Wu D."/>
            <person name="Madern D."/>
            <person name="Eisen J.A."/>
            <person name="Darling A.E."/>
            <person name="Facciotti M.T."/>
        </authorList>
    </citation>
    <scope>NUCLEOTIDE SEQUENCE [LARGE SCALE GENOMIC DNA]</scope>
    <source>
        <strain evidence="2 3">DSM 15624</strain>
    </source>
</reference>
<proteinExistence type="predicted"/>
<keyword evidence="1" id="KW-1133">Transmembrane helix</keyword>
<sequence>MIGVGLLLNPIYLVPETLDGSETRVRYDIERVTNESTAKTVIHRSDQTLQCGGDPVERACTLERRILEQGPIESDRPMGRLNVSTERYKRAWSRYTLVSIDDGFYVPDTRTEGNTTRLSLREVSPMDAVERIAVPSRRMPVAVREAAETGSVTVLDRRLPVFERHDPVVHDGDVYYRTAREVQRPREPTQLVGVRLLAFVGGGVCIAIAWKRRGQRRSS</sequence>
<keyword evidence="1" id="KW-0472">Membrane</keyword>
<feature type="transmembrane region" description="Helical" evidence="1">
    <location>
        <begin position="192"/>
        <end position="210"/>
    </location>
</feature>
<dbReference type="AlphaFoldDB" id="L9YHV5"/>
<dbReference type="Proteomes" id="UP000011593">
    <property type="component" value="Unassembled WGS sequence"/>
</dbReference>